<keyword evidence="5 7" id="KW-0450">Lipoyl</keyword>
<dbReference type="STRING" id="1238182.C882_3597"/>
<dbReference type="InterPro" id="IPR011053">
    <property type="entry name" value="Single_hybrid_motif"/>
</dbReference>
<feature type="domain" description="Peripheral subunit-binding (PSBD)" evidence="10">
    <location>
        <begin position="114"/>
        <end position="151"/>
    </location>
</feature>
<accession>K9H0P5</accession>
<dbReference type="InterPro" id="IPR023213">
    <property type="entry name" value="CAT-like_dom_sf"/>
</dbReference>
<dbReference type="SUPFAM" id="SSF51230">
    <property type="entry name" value="Single hybrid motif"/>
    <property type="match status" value="1"/>
</dbReference>
<dbReference type="InterPro" id="IPR003016">
    <property type="entry name" value="2-oxoA_DH_lipoyl-BS"/>
</dbReference>
<dbReference type="InterPro" id="IPR000089">
    <property type="entry name" value="Biotin_lipoyl"/>
</dbReference>
<dbReference type="AlphaFoldDB" id="K9H0P5"/>
<dbReference type="GO" id="GO:0005737">
    <property type="term" value="C:cytoplasm"/>
    <property type="evidence" value="ECO:0007669"/>
    <property type="project" value="TreeGrafter"/>
</dbReference>
<dbReference type="Proteomes" id="UP000009881">
    <property type="component" value="Unassembled WGS sequence"/>
</dbReference>
<dbReference type="PATRIC" id="fig|1238182.3.peg.1268"/>
<evidence type="ECO:0000313" key="12">
    <source>
        <dbReference type="Proteomes" id="UP000009881"/>
    </source>
</evidence>
<evidence type="ECO:0000256" key="8">
    <source>
        <dbReference type="SAM" id="MobiDB-lite"/>
    </source>
</evidence>
<dbReference type="PANTHER" id="PTHR43178">
    <property type="entry name" value="DIHYDROLIPOAMIDE ACETYLTRANSFERASE COMPONENT OF PYRUVATE DEHYDROGENASE COMPLEX"/>
    <property type="match status" value="1"/>
</dbReference>
<dbReference type="Pfam" id="PF00198">
    <property type="entry name" value="2-oxoacid_dh"/>
    <property type="match status" value="1"/>
</dbReference>
<dbReference type="Gene3D" id="2.40.50.100">
    <property type="match status" value="1"/>
</dbReference>
<evidence type="ECO:0000256" key="6">
    <source>
        <dbReference type="ARBA" id="ARBA00023315"/>
    </source>
</evidence>
<dbReference type="InterPro" id="IPR036625">
    <property type="entry name" value="E3-bd_dom_sf"/>
</dbReference>
<evidence type="ECO:0000256" key="4">
    <source>
        <dbReference type="ARBA" id="ARBA00022679"/>
    </source>
</evidence>
<evidence type="ECO:0000259" key="9">
    <source>
        <dbReference type="PROSITE" id="PS50968"/>
    </source>
</evidence>
<evidence type="ECO:0000256" key="7">
    <source>
        <dbReference type="RuleBase" id="RU003423"/>
    </source>
</evidence>
<dbReference type="eggNOG" id="COG0508">
    <property type="taxonomic scope" value="Bacteria"/>
</dbReference>
<dbReference type="InterPro" id="IPR001078">
    <property type="entry name" value="2-oxoacid_DH_actylTfrase"/>
</dbReference>
<dbReference type="EC" id="2.3.1.-" evidence="7"/>
<dbReference type="PROSITE" id="PS50968">
    <property type="entry name" value="BIOTINYL_LIPOYL"/>
    <property type="match status" value="1"/>
</dbReference>
<proteinExistence type="inferred from homology"/>
<feature type="compositionally biased region" description="Low complexity" evidence="8">
    <location>
        <begin position="87"/>
        <end position="103"/>
    </location>
</feature>
<dbReference type="OrthoDB" id="9805770at2"/>
<gene>
    <name evidence="11" type="ORF">C882_3597</name>
</gene>
<dbReference type="PROSITE" id="PS51826">
    <property type="entry name" value="PSBD"/>
    <property type="match status" value="1"/>
</dbReference>
<comment type="caution">
    <text evidence="11">The sequence shown here is derived from an EMBL/GenBank/DDBJ whole genome shotgun (WGS) entry which is preliminary data.</text>
</comment>
<dbReference type="InterPro" id="IPR004167">
    <property type="entry name" value="PSBD"/>
</dbReference>
<dbReference type="CDD" id="cd06849">
    <property type="entry name" value="lipoyl_domain"/>
    <property type="match status" value="1"/>
</dbReference>
<dbReference type="GO" id="GO:0016407">
    <property type="term" value="F:acetyltransferase activity"/>
    <property type="evidence" value="ECO:0007669"/>
    <property type="project" value="TreeGrafter"/>
</dbReference>
<dbReference type="SUPFAM" id="SSF52777">
    <property type="entry name" value="CoA-dependent acyltransferases"/>
    <property type="match status" value="1"/>
</dbReference>
<evidence type="ECO:0000256" key="1">
    <source>
        <dbReference type="ARBA" id="ARBA00001938"/>
    </source>
</evidence>
<comment type="cofactor">
    <cofactor evidence="1 7">
        <name>(R)-lipoate</name>
        <dbReference type="ChEBI" id="CHEBI:83088"/>
    </cofactor>
</comment>
<reference evidence="11 12" key="1">
    <citation type="journal article" date="2013" name="Genome Announc.">
        <title>Draft Genome Sequence of an Alphaproteobacterium, Caenispirillum salinarum AK4(T), Isolated from a Solar Saltern.</title>
        <authorList>
            <person name="Khatri I."/>
            <person name="Singh A."/>
            <person name="Korpole S."/>
            <person name="Pinnaka A.K."/>
            <person name="Subramanian S."/>
        </authorList>
    </citation>
    <scope>NUCLEOTIDE SEQUENCE [LARGE SCALE GENOMIC DNA]</scope>
    <source>
        <strain evidence="11 12">AK4</strain>
    </source>
</reference>
<dbReference type="EMBL" id="ANHY01000005">
    <property type="protein sequence ID" value="EKV31845.1"/>
    <property type="molecule type" value="Genomic_DNA"/>
</dbReference>
<feature type="region of interest" description="Disordered" evidence="8">
    <location>
        <begin position="76"/>
        <end position="116"/>
    </location>
</feature>
<dbReference type="GO" id="GO:0031405">
    <property type="term" value="F:lipoic acid binding"/>
    <property type="evidence" value="ECO:0007669"/>
    <property type="project" value="TreeGrafter"/>
</dbReference>
<feature type="domain" description="Lipoyl-binding" evidence="9">
    <location>
        <begin position="1"/>
        <end position="76"/>
    </location>
</feature>
<dbReference type="Pfam" id="PF00364">
    <property type="entry name" value="Biotin_lipoyl"/>
    <property type="match status" value="1"/>
</dbReference>
<organism evidence="11 12">
    <name type="scientific">Caenispirillum salinarum AK4</name>
    <dbReference type="NCBI Taxonomy" id="1238182"/>
    <lineage>
        <taxon>Bacteria</taxon>
        <taxon>Pseudomonadati</taxon>
        <taxon>Pseudomonadota</taxon>
        <taxon>Alphaproteobacteria</taxon>
        <taxon>Rhodospirillales</taxon>
        <taxon>Novispirillaceae</taxon>
        <taxon>Caenispirillum</taxon>
    </lineage>
</organism>
<keyword evidence="6 7" id="KW-0012">Acyltransferase</keyword>
<keyword evidence="12" id="KW-1185">Reference proteome</keyword>
<protein>
    <recommendedName>
        <fullName evidence="7">Dihydrolipoamide acetyltransferase component of pyruvate dehydrogenase complex</fullName>
        <ecNumber evidence="7">2.3.1.-</ecNumber>
    </recommendedName>
</protein>
<evidence type="ECO:0000256" key="2">
    <source>
        <dbReference type="ARBA" id="ARBA00007317"/>
    </source>
</evidence>
<sequence length="390" mass="40580">MSTFKMPSLGADMEAGRLVEWLKKPGEQVERGDIIAVVETQKGAIEVECFQPGILGRLLVDPGTTVPVGTPMAVIDDGKDEEPAPAAPAQAREPAMADAAQAPIAPPPAPSRAVASPAARRMAAERGVDLAALTGTGPGGAIISTDVEQAARAAPAPAPERKPGRVDPAAMRQAIAAAMARSKREIPHYYLSATMDASRAVAWLDAFNADRPAADRLLMTLVLGKAVALALKKHPMLNGHYGAEGFAPADHVHLGMAIALRGGGLTAPALHNADARSLPDLMAGFRDLVARARAGTLRSSEMSDATVTVSSLGERGVDALMPIITPPQVAIVGFGAVLRRPWVADDGATLEVRPVVTTSLAADHRVSDGHRGALFLRDLDALLQDPEALT</sequence>
<dbReference type="Pfam" id="PF02817">
    <property type="entry name" value="E3_binding"/>
    <property type="match status" value="1"/>
</dbReference>
<comment type="subunit">
    <text evidence="3">Forms a 24-polypeptide structural core with octahedral symmetry.</text>
</comment>
<evidence type="ECO:0000259" key="10">
    <source>
        <dbReference type="PROSITE" id="PS51826"/>
    </source>
</evidence>
<name>K9H0P5_9PROT</name>
<dbReference type="PROSITE" id="PS00189">
    <property type="entry name" value="LIPOYL"/>
    <property type="match status" value="1"/>
</dbReference>
<dbReference type="PANTHER" id="PTHR43178:SF5">
    <property type="entry name" value="LIPOAMIDE ACYLTRANSFERASE COMPONENT OF BRANCHED-CHAIN ALPHA-KETO ACID DEHYDROGENASE COMPLEX, MITOCHONDRIAL"/>
    <property type="match status" value="1"/>
</dbReference>
<evidence type="ECO:0000256" key="3">
    <source>
        <dbReference type="ARBA" id="ARBA00011484"/>
    </source>
</evidence>
<dbReference type="SUPFAM" id="SSF47005">
    <property type="entry name" value="Peripheral subunit-binding domain of 2-oxo acid dehydrogenase complex"/>
    <property type="match status" value="1"/>
</dbReference>
<evidence type="ECO:0000256" key="5">
    <source>
        <dbReference type="ARBA" id="ARBA00022823"/>
    </source>
</evidence>
<dbReference type="InterPro" id="IPR050743">
    <property type="entry name" value="2-oxoacid_DH_E2_comp"/>
</dbReference>
<dbReference type="RefSeq" id="WP_009539714.1">
    <property type="nucleotide sequence ID" value="NZ_ANHY01000005.1"/>
</dbReference>
<evidence type="ECO:0000313" key="11">
    <source>
        <dbReference type="EMBL" id="EKV31845.1"/>
    </source>
</evidence>
<keyword evidence="4 7" id="KW-0808">Transferase</keyword>
<dbReference type="Gene3D" id="3.30.559.10">
    <property type="entry name" value="Chloramphenicol acetyltransferase-like domain"/>
    <property type="match status" value="1"/>
</dbReference>
<comment type="similarity">
    <text evidence="2 7">Belongs to the 2-oxoacid dehydrogenase family.</text>
</comment>
<dbReference type="Gene3D" id="4.10.320.10">
    <property type="entry name" value="E3-binding domain"/>
    <property type="match status" value="1"/>
</dbReference>